<keyword evidence="4" id="KW-0238">DNA-binding</keyword>
<sequence>MKVVTLRQIEFAALGSLFLAIHAGAESGLSHLNSETLKCDRNLPACGNCVRRGELVACTYASRKPNFQNTGGQRSSANDPDQLQRKIEKLEQLIVKLVDNARDDNTDFGAALARRGQISGSTLRHIAPRVDTEGVDLAIPAGRESVVEPEALSLKTLRIDAHHPKSLSIDEAHWARLLNEIGEVRGHVQVQQKKYDEQMQRISTLMGRTPEDPGPALLFGSSRTASRSEIVSQLPSRYFCDLMVDRYFSTLDPALYILHQPTFSEQYEAYWADPSQTSIVWIALLFGVLRVAMNDWIREGDEPIEYSGKCHDMGITFRGRLTDCLLLADYTRPHEHLIEVLILHLYCEYIVCRDAKSTTWVLVGMIVRLAMRMGYHQDTQPSLPMTPFHRGGSTVQDLIRLQTEMRRRSWAFVRQADILFSFQSGLPSMVKTKNFEKTLPMNIYDDHRFHKGCATVPPPVESTEPTPVSYLLSKTRLAFGFAQALKEMNKDGHHPSYGRVFEIDQTLRSIYDKVPDFYKVRNVAEQTADPLPLVFSRYVLANIHYKSLCVLHSRYLDAARSNNKYAYSRRVCLESAVTMLRFHAIHNEEILVGGRMRSLTDYQTSLTIHDFLLAATVISAELCMTLRRGEGDHLDGSTTAEMLNALDTSANIFSQTRDKSIEAYKAGDVLGMILKKFQYPLHLQVSPEGTIPDRTTTAAAAAVATTSKERNTTVVVDINEALEGDSDGDEEQADEDGSSGKRRRTSFLPRRLDGRWRIDRALCGAKPTFDEWPSLMGGEDDTIHQGASSSTWQKNAPAITTSGPSASALPPSSASPTDTKTDNNNGLPDFYPWMLDLSDPVSTLWSLNANDGNF</sequence>
<reference evidence="9" key="1">
    <citation type="submission" date="2022-10" db="EMBL/GenBank/DDBJ databases">
        <title>Culturing micro-colonial fungi from biological soil crusts in the Mojave desert and describing Neophaeococcomyces mojavensis, and introducing the new genera and species Taxawa tesnikishii.</title>
        <authorList>
            <person name="Kurbessoian T."/>
            <person name="Stajich J.E."/>
        </authorList>
    </citation>
    <scope>NUCLEOTIDE SEQUENCE</scope>
    <source>
        <strain evidence="9">TK_35</strain>
    </source>
</reference>
<organism evidence="9 10">
    <name type="scientific">Knufia peltigerae</name>
    <dbReference type="NCBI Taxonomy" id="1002370"/>
    <lineage>
        <taxon>Eukaryota</taxon>
        <taxon>Fungi</taxon>
        <taxon>Dikarya</taxon>
        <taxon>Ascomycota</taxon>
        <taxon>Pezizomycotina</taxon>
        <taxon>Eurotiomycetes</taxon>
        <taxon>Chaetothyriomycetidae</taxon>
        <taxon>Chaetothyriales</taxon>
        <taxon>Trichomeriaceae</taxon>
        <taxon>Knufia</taxon>
    </lineage>
</organism>
<dbReference type="InterPro" id="IPR050613">
    <property type="entry name" value="Sec_Metabolite_Reg"/>
</dbReference>
<dbReference type="CDD" id="cd12148">
    <property type="entry name" value="fungal_TF_MHR"/>
    <property type="match status" value="1"/>
</dbReference>
<dbReference type="Gene3D" id="4.10.240.10">
    <property type="entry name" value="Zn(2)-C6 fungal-type DNA-binding domain"/>
    <property type="match status" value="1"/>
</dbReference>
<evidence type="ECO:0000259" key="8">
    <source>
        <dbReference type="SMART" id="SM00906"/>
    </source>
</evidence>
<dbReference type="GO" id="GO:0008270">
    <property type="term" value="F:zinc ion binding"/>
    <property type="evidence" value="ECO:0007669"/>
    <property type="project" value="InterPro"/>
</dbReference>
<dbReference type="PANTHER" id="PTHR31001:SF49">
    <property type="entry name" value="ZN(II)2CYS6 TRANSCRIPTION FACTOR (EUROFUNG)"/>
    <property type="match status" value="1"/>
</dbReference>
<dbReference type="Proteomes" id="UP001172681">
    <property type="component" value="Unassembled WGS sequence"/>
</dbReference>
<feature type="region of interest" description="Disordered" evidence="7">
    <location>
        <begin position="769"/>
        <end position="825"/>
    </location>
</feature>
<evidence type="ECO:0000256" key="7">
    <source>
        <dbReference type="SAM" id="MobiDB-lite"/>
    </source>
</evidence>
<name>A0AA38Y8W6_9EURO</name>
<comment type="subcellular location">
    <subcellularLocation>
        <location evidence="1">Nucleus</location>
    </subcellularLocation>
</comment>
<keyword evidence="5" id="KW-0804">Transcription</keyword>
<evidence type="ECO:0000256" key="4">
    <source>
        <dbReference type="ARBA" id="ARBA00023125"/>
    </source>
</evidence>
<feature type="compositionally biased region" description="Low complexity" evidence="7">
    <location>
        <begin position="800"/>
        <end position="817"/>
    </location>
</feature>
<evidence type="ECO:0000313" key="9">
    <source>
        <dbReference type="EMBL" id="KAJ9638086.1"/>
    </source>
</evidence>
<dbReference type="SMART" id="SM00906">
    <property type="entry name" value="Fungal_trans"/>
    <property type="match status" value="1"/>
</dbReference>
<dbReference type="GO" id="GO:0000981">
    <property type="term" value="F:DNA-binding transcription factor activity, RNA polymerase II-specific"/>
    <property type="evidence" value="ECO:0007669"/>
    <property type="project" value="InterPro"/>
</dbReference>
<dbReference type="PANTHER" id="PTHR31001">
    <property type="entry name" value="UNCHARACTERIZED TRANSCRIPTIONAL REGULATORY PROTEIN"/>
    <property type="match status" value="1"/>
</dbReference>
<dbReference type="InterPro" id="IPR007219">
    <property type="entry name" value="XnlR_reg_dom"/>
</dbReference>
<dbReference type="InterPro" id="IPR001138">
    <property type="entry name" value="Zn2Cys6_DnaBD"/>
</dbReference>
<dbReference type="AlphaFoldDB" id="A0AA38Y8W6"/>
<dbReference type="GO" id="GO:0003677">
    <property type="term" value="F:DNA binding"/>
    <property type="evidence" value="ECO:0007669"/>
    <property type="project" value="UniProtKB-KW"/>
</dbReference>
<evidence type="ECO:0000256" key="6">
    <source>
        <dbReference type="ARBA" id="ARBA00023242"/>
    </source>
</evidence>
<keyword evidence="2" id="KW-0479">Metal-binding</keyword>
<dbReference type="InterPro" id="IPR036864">
    <property type="entry name" value="Zn2-C6_fun-type_DNA-bd_sf"/>
</dbReference>
<evidence type="ECO:0000256" key="2">
    <source>
        <dbReference type="ARBA" id="ARBA00022723"/>
    </source>
</evidence>
<evidence type="ECO:0000256" key="1">
    <source>
        <dbReference type="ARBA" id="ARBA00004123"/>
    </source>
</evidence>
<protein>
    <recommendedName>
        <fullName evidence="8">Xylanolytic transcriptional activator regulatory domain-containing protein</fullName>
    </recommendedName>
</protein>
<feature type="compositionally biased region" description="Polar residues" evidence="7">
    <location>
        <begin position="785"/>
        <end position="794"/>
    </location>
</feature>
<keyword evidence="3" id="KW-0805">Transcription regulation</keyword>
<dbReference type="CDD" id="cd00067">
    <property type="entry name" value="GAL4"/>
    <property type="match status" value="1"/>
</dbReference>
<accession>A0AA38Y8W6</accession>
<dbReference type="GO" id="GO:0005634">
    <property type="term" value="C:nucleus"/>
    <property type="evidence" value="ECO:0007669"/>
    <property type="project" value="UniProtKB-SubCell"/>
</dbReference>
<feature type="region of interest" description="Disordered" evidence="7">
    <location>
        <begin position="721"/>
        <end position="746"/>
    </location>
</feature>
<gene>
    <name evidence="9" type="ORF">H2204_004397</name>
</gene>
<feature type="domain" description="Xylanolytic transcriptional activator regulatory" evidence="8">
    <location>
        <begin position="359"/>
        <end position="446"/>
    </location>
</feature>
<comment type="caution">
    <text evidence="9">The sequence shown here is derived from an EMBL/GenBank/DDBJ whole genome shotgun (WGS) entry which is preliminary data.</text>
</comment>
<evidence type="ECO:0000313" key="10">
    <source>
        <dbReference type="Proteomes" id="UP001172681"/>
    </source>
</evidence>
<evidence type="ECO:0000256" key="3">
    <source>
        <dbReference type="ARBA" id="ARBA00023015"/>
    </source>
</evidence>
<keyword evidence="6" id="KW-0539">Nucleus</keyword>
<keyword evidence="10" id="KW-1185">Reference proteome</keyword>
<dbReference type="GO" id="GO:0006351">
    <property type="term" value="P:DNA-templated transcription"/>
    <property type="evidence" value="ECO:0007669"/>
    <property type="project" value="InterPro"/>
</dbReference>
<dbReference type="Pfam" id="PF04082">
    <property type="entry name" value="Fungal_trans"/>
    <property type="match status" value="1"/>
</dbReference>
<dbReference type="EMBL" id="JAPDRN010000022">
    <property type="protein sequence ID" value="KAJ9638086.1"/>
    <property type="molecule type" value="Genomic_DNA"/>
</dbReference>
<proteinExistence type="predicted"/>
<feature type="compositionally biased region" description="Acidic residues" evidence="7">
    <location>
        <begin position="721"/>
        <end position="737"/>
    </location>
</feature>
<evidence type="ECO:0000256" key="5">
    <source>
        <dbReference type="ARBA" id="ARBA00023163"/>
    </source>
</evidence>